<gene>
    <name evidence="8" type="ORF">SAMN04488038_10760</name>
</gene>
<dbReference type="PANTHER" id="PTHR30620">
    <property type="entry name" value="PERIPLASMIC BETA-GLUCOSIDASE-RELATED"/>
    <property type="match status" value="1"/>
</dbReference>
<dbReference type="InterPro" id="IPR036962">
    <property type="entry name" value="Glyco_hydro_3_N_sf"/>
</dbReference>
<feature type="domain" description="Fibronectin type III-like" evidence="7">
    <location>
        <begin position="631"/>
        <end position="700"/>
    </location>
</feature>
<dbReference type="Gene3D" id="3.40.50.1700">
    <property type="entry name" value="Glycoside hydrolase family 3 C-terminal domain"/>
    <property type="match status" value="1"/>
</dbReference>
<dbReference type="InterPro" id="IPR026891">
    <property type="entry name" value="Fn3-like"/>
</dbReference>
<dbReference type="OrthoDB" id="9781691at2"/>
<evidence type="ECO:0000256" key="2">
    <source>
        <dbReference type="ARBA" id="ARBA00005336"/>
    </source>
</evidence>
<sequence length="713" mass="77041">MNGIEDLLARMTLTEKLGQLTMTASSYAVTGPVIAGDSTAAIKRGEIGNLLNMVGAGPVHEMQRLAVEESRLKIPLLIGFDIIHGHRTLFPIPLAEAGLFDDAAWERTAREAALEAAADGLAMTFSPMLDVSREPRWGRTAEGPGEDACLATRIARAKVRGYQTADLSRADSLAACAKHFCAYGGVNAGREYASVDISERTVHEVHLPAFAAAVQEGVVSIMPAFHDLNGIPMSAHGPLLRDWLRREQGFEGVLISDYNAIAELLRHGVAADLPEAAALALNAGMDIDMMANAYRHGLPVALERGLVKMEQIDASVRRVLKLKQQLGLFDDPYRRGSQRESAQTVAQRRQLAREVGARAIVLLKNERDVLPLRHTPRLAVLGPLADNGPEMCGTWWAAHEPGQHISVLAGLRARYGGPALAHAPGVGISEDDESGIADALACMENREAVILCLGEAARMSGEAASRACPELPGKQRVFAEAVFHKARALQIPVIVVLFSGRPLIVPWLCAQADAVLAAWFLGSEAGNALADVLSGAVNPSGKTPMSWPRALGQVPVFYGQRPTGRPMDPNDYFTSKYWDVPNDPLYVFGHGLSYARFEYESMRLSASELRETDTLEVEVTLRNSGAQAGEETVLLFVRDRVASVARPLLELKGYAKLALQPGERGSVTLRLPMTELRFLGADLKPVHEPGEVEILAGPCADRAQLLQAVLQLH</sequence>
<dbReference type="InterPro" id="IPR051915">
    <property type="entry name" value="Cellulose_Degrad_GH3"/>
</dbReference>
<dbReference type="InterPro" id="IPR036881">
    <property type="entry name" value="Glyco_hydro_3_C_sf"/>
</dbReference>
<accession>A0A1H9GGT2</accession>
<comment type="similarity">
    <text evidence="2">Belongs to the glycosyl hydrolase 3 family.</text>
</comment>
<evidence type="ECO:0000256" key="3">
    <source>
        <dbReference type="ARBA" id="ARBA00012744"/>
    </source>
</evidence>
<dbReference type="InterPro" id="IPR017853">
    <property type="entry name" value="GH"/>
</dbReference>
<dbReference type="Gene3D" id="2.60.40.10">
    <property type="entry name" value="Immunoglobulins"/>
    <property type="match status" value="1"/>
</dbReference>
<evidence type="ECO:0000313" key="8">
    <source>
        <dbReference type="EMBL" id="SEQ49068.1"/>
    </source>
</evidence>
<evidence type="ECO:0000259" key="7">
    <source>
        <dbReference type="SMART" id="SM01217"/>
    </source>
</evidence>
<dbReference type="EMBL" id="FOFS01000007">
    <property type="protein sequence ID" value="SEQ49068.1"/>
    <property type="molecule type" value="Genomic_DNA"/>
</dbReference>
<dbReference type="Pfam" id="PF14310">
    <property type="entry name" value="Fn3-like"/>
    <property type="match status" value="1"/>
</dbReference>
<dbReference type="SMART" id="SM01217">
    <property type="entry name" value="Fn3_like"/>
    <property type="match status" value="1"/>
</dbReference>
<keyword evidence="9" id="KW-1185">Reference proteome</keyword>
<dbReference type="Gene3D" id="3.20.20.300">
    <property type="entry name" value="Glycoside hydrolase, family 3, N-terminal domain"/>
    <property type="match status" value="1"/>
</dbReference>
<dbReference type="PRINTS" id="PR00133">
    <property type="entry name" value="GLHYDRLASE3"/>
</dbReference>
<reference evidence="8 9" key="1">
    <citation type="submission" date="2016-10" db="EMBL/GenBank/DDBJ databases">
        <authorList>
            <person name="de Groot N.N."/>
        </authorList>
    </citation>
    <scope>NUCLEOTIDE SEQUENCE [LARGE SCALE GENOMIC DNA]</scope>
    <source>
        <strain evidence="8 9">DSM 25927</strain>
    </source>
</reference>
<dbReference type="AlphaFoldDB" id="A0A1H9GGT2"/>
<name>A0A1H9GGT2_9GAMM</name>
<dbReference type="EC" id="3.2.1.21" evidence="3"/>
<dbReference type="Pfam" id="PF01915">
    <property type="entry name" value="Glyco_hydro_3_C"/>
    <property type="match status" value="1"/>
</dbReference>
<dbReference type="RefSeq" id="WP_093285297.1">
    <property type="nucleotide sequence ID" value="NZ_FOFS01000007.1"/>
</dbReference>
<dbReference type="GO" id="GO:0008422">
    <property type="term" value="F:beta-glucosidase activity"/>
    <property type="evidence" value="ECO:0007669"/>
    <property type="project" value="UniProtKB-EC"/>
</dbReference>
<dbReference type="SUPFAM" id="SSF51445">
    <property type="entry name" value="(Trans)glycosidases"/>
    <property type="match status" value="1"/>
</dbReference>
<evidence type="ECO:0000256" key="5">
    <source>
        <dbReference type="ARBA" id="ARBA00022801"/>
    </source>
</evidence>
<dbReference type="Proteomes" id="UP000199233">
    <property type="component" value="Unassembled WGS sequence"/>
</dbReference>
<evidence type="ECO:0000256" key="4">
    <source>
        <dbReference type="ARBA" id="ARBA00022729"/>
    </source>
</evidence>
<organism evidence="8 9">
    <name type="scientific">Solimonas aquatica</name>
    <dbReference type="NCBI Taxonomy" id="489703"/>
    <lineage>
        <taxon>Bacteria</taxon>
        <taxon>Pseudomonadati</taxon>
        <taxon>Pseudomonadota</taxon>
        <taxon>Gammaproteobacteria</taxon>
        <taxon>Nevskiales</taxon>
        <taxon>Nevskiaceae</taxon>
        <taxon>Solimonas</taxon>
    </lineage>
</organism>
<evidence type="ECO:0000313" key="9">
    <source>
        <dbReference type="Proteomes" id="UP000199233"/>
    </source>
</evidence>
<evidence type="ECO:0000256" key="1">
    <source>
        <dbReference type="ARBA" id="ARBA00000448"/>
    </source>
</evidence>
<dbReference type="SUPFAM" id="SSF52279">
    <property type="entry name" value="Beta-D-glucan exohydrolase, C-terminal domain"/>
    <property type="match status" value="1"/>
</dbReference>
<dbReference type="InterPro" id="IPR002772">
    <property type="entry name" value="Glyco_hydro_3_C"/>
</dbReference>
<comment type="catalytic activity">
    <reaction evidence="1">
        <text>Hydrolysis of terminal, non-reducing beta-D-glucosyl residues with release of beta-D-glucose.</text>
        <dbReference type="EC" id="3.2.1.21"/>
    </reaction>
</comment>
<proteinExistence type="inferred from homology"/>
<dbReference type="PANTHER" id="PTHR30620:SF16">
    <property type="entry name" value="LYSOSOMAL BETA GLUCOSIDASE"/>
    <property type="match status" value="1"/>
</dbReference>
<dbReference type="Pfam" id="PF00933">
    <property type="entry name" value="Glyco_hydro_3"/>
    <property type="match status" value="1"/>
</dbReference>
<dbReference type="InterPro" id="IPR001764">
    <property type="entry name" value="Glyco_hydro_3_N"/>
</dbReference>
<dbReference type="GO" id="GO:0009251">
    <property type="term" value="P:glucan catabolic process"/>
    <property type="evidence" value="ECO:0007669"/>
    <property type="project" value="TreeGrafter"/>
</dbReference>
<keyword evidence="5" id="KW-0378">Hydrolase</keyword>
<dbReference type="InterPro" id="IPR013783">
    <property type="entry name" value="Ig-like_fold"/>
</dbReference>
<keyword evidence="6" id="KW-0326">Glycosidase</keyword>
<evidence type="ECO:0000256" key="6">
    <source>
        <dbReference type="ARBA" id="ARBA00023295"/>
    </source>
</evidence>
<dbReference type="STRING" id="489703.SAMN04488038_10760"/>
<protein>
    <recommendedName>
        <fullName evidence="3">beta-glucosidase</fullName>
        <ecNumber evidence="3">3.2.1.21</ecNumber>
    </recommendedName>
</protein>
<keyword evidence="4" id="KW-0732">Signal</keyword>